<evidence type="ECO:0000313" key="2">
    <source>
        <dbReference type="EMBL" id="MFD1364210.1"/>
    </source>
</evidence>
<keyword evidence="1" id="KW-1133">Transmembrane helix</keyword>
<accession>A0ABW4A0J2</accession>
<keyword evidence="1" id="KW-0812">Transmembrane</keyword>
<evidence type="ECO:0000313" key="3">
    <source>
        <dbReference type="Proteomes" id="UP001597183"/>
    </source>
</evidence>
<reference evidence="3" key="1">
    <citation type="journal article" date="2019" name="Int. J. Syst. Evol. Microbiol.">
        <title>The Global Catalogue of Microorganisms (GCM) 10K type strain sequencing project: providing services to taxonomists for standard genome sequencing and annotation.</title>
        <authorList>
            <consortium name="The Broad Institute Genomics Platform"/>
            <consortium name="The Broad Institute Genome Sequencing Center for Infectious Disease"/>
            <person name="Wu L."/>
            <person name="Ma J."/>
        </authorList>
    </citation>
    <scope>NUCLEOTIDE SEQUENCE [LARGE SCALE GENOMIC DNA]</scope>
    <source>
        <strain evidence="3">CCM 7526</strain>
    </source>
</reference>
<dbReference type="RefSeq" id="WP_317793874.1">
    <property type="nucleotide sequence ID" value="NZ_AP028461.1"/>
</dbReference>
<organism evidence="2 3">
    <name type="scientific">Actinoplanes sichuanensis</name>
    <dbReference type="NCBI Taxonomy" id="512349"/>
    <lineage>
        <taxon>Bacteria</taxon>
        <taxon>Bacillati</taxon>
        <taxon>Actinomycetota</taxon>
        <taxon>Actinomycetes</taxon>
        <taxon>Micromonosporales</taxon>
        <taxon>Micromonosporaceae</taxon>
        <taxon>Actinoplanes</taxon>
    </lineage>
</organism>
<comment type="caution">
    <text evidence="2">The sequence shown here is derived from an EMBL/GenBank/DDBJ whole genome shotgun (WGS) entry which is preliminary data.</text>
</comment>
<feature type="transmembrane region" description="Helical" evidence="1">
    <location>
        <begin position="12"/>
        <end position="37"/>
    </location>
</feature>
<gene>
    <name evidence="2" type="ORF">ACFQ5G_02510</name>
</gene>
<dbReference type="Proteomes" id="UP001597183">
    <property type="component" value="Unassembled WGS sequence"/>
</dbReference>
<keyword evidence="1" id="KW-0472">Membrane</keyword>
<protein>
    <submittedName>
        <fullName evidence="2">Uncharacterized protein</fullName>
    </submittedName>
</protein>
<evidence type="ECO:0000256" key="1">
    <source>
        <dbReference type="SAM" id="Phobius"/>
    </source>
</evidence>
<proteinExistence type="predicted"/>
<dbReference type="EMBL" id="JBHTMK010000004">
    <property type="protein sequence ID" value="MFD1364210.1"/>
    <property type="molecule type" value="Genomic_DNA"/>
</dbReference>
<name>A0ABW4A0J2_9ACTN</name>
<keyword evidence="3" id="KW-1185">Reference proteome</keyword>
<sequence>MEQPMGAVDSLLGTAVMIGFMACPCLIIAGLIGVWLISISRKDRYERTGRCGACRGTGRYHTPEHQQWSCGFCRGTGRANTY</sequence>